<evidence type="ECO:0000313" key="1">
    <source>
        <dbReference type="EMBL" id="OCK77830.1"/>
    </source>
</evidence>
<dbReference type="EMBL" id="KV745098">
    <property type="protein sequence ID" value="OCK77830.1"/>
    <property type="molecule type" value="Genomic_DNA"/>
</dbReference>
<proteinExistence type="predicted"/>
<name>A0A8E2E5L3_9PEZI</name>
<accession>A0A8E2E5L3</accession>
<protein>
    <submittedName>
        <fullName evidence="1">Uncharacterized protein</fullName>
    </submittedName>
</protein>
<sequence length="150" mass="17222">MHANLTAVLHYHANLVPGVSLRVKFGKWNRYLNLRDKDTQTTVADFTGSTPTGMLLELIVISCRIYLQLIEIVYCFSERLIEERPKDTELYGFYKVLWIEWGEGVAYRKGLGHVMKGEGMGNWSENGSISPWAKFKHDKPTATTFPIPNW</sequence>
<evidence type="ECO:0000313" key="2">
    <source>
        <dbReference type="Proteomes" id="UP000250266"/>
    </source>
</evidence>
<dbReference type="AlphaFoldDB" id="A0A8E2E5L3"/>
<organism evidence="1 2">
    <name type="scientific">Lepidopterella palustris CBS 459.81</name>
    <dbReference type="NCBI Taxonomy" id="1314670"/>
    <lineage>
        <taxon>Eukaryota</taxon>
        <taxon>Fungi</taxon>
        <taxon>Dikarya</taxon>
        <taxon>Ascomycota</taxon>
        <taxon>Pezizomycotina</taxon>
        <taxon>Dothideomycetes</taxon>
        <taxon>Pleosporomycetidae</taxon>
        <taxon>Mytilinidiales</taxon>
        <taxon>Argynnaceae</taxon>
        <taxon>Lepidopterella</taxon>
    </lineage>
</organism>
<dbReference type="Proteomes" id="UP000250266">
    <property type="component" value="Unassembled WGS sequence"/>
</dbReference>
<keyword evidence="2" id="KW-1185">Reference proteome</keyword>
<gene>
    <name evidence="1" type="ORF">K432DRAFT_406992</name>
</gene>
<dbReference type="OrthoDB" id="5428863at2759"/>
<reference evidence="1 2" key="1">
    <citation type="journal article" date="2016" name="Nat. Commun.">
        <title>Ectomycorrhizal ecology is imprinted in the genome of the dominant symbiotic fungus Cenococcum geophilum.</title>
        <authorList>
            <consortium name="DOE Joint Genome Institute"/>
            <person name="Peter M."/>
            <person name="Kohler A."/>
            <person name="Ohm R.A."/>
            <person name="Kuo A."/>
            <person name="Krutzmann J."/>
            <person name="Morin E."/>
            <person name="Arend M."/>
            <person name="Barry K.W."/>
            <person name="Binder M."/>
            <person name="Choi C."/>
            <person name="Clum A."/>
            <person name="Copeland A."/>
            <person name="Grisel N."/>
            <person name="Haridas S."/>
            <person name="Kipfer T."/>
            <person name="LaButti K."/>
            <person name="Lindquist E."/>
            <person name="Lipzen A."/>
            <person name="Maire R."/>
            <person name="Meier B."/>
            <person name="Mihaltcheva S."/>
            <person name="Molinier V."/>
            <person name="Murat C."/>
            <person name="Poggeler S."/>
            <person name="Quandt C.A."/>
            <person name="Sperisen C."/>
            <person name="Tritt A."/>
            <person name="Tisserant E."/>
            <person name="Crous P.W."/>
            <person name="Henrissat B."/>
            <person name="Nehls U."/>
            <person name="Egli S."/>
            <person name="Spatafora J.W."/>
            <person name="Grigoriev I.V."/>
            <person name="Martin F.M."/>
        </authorList>
    </citation>
    <scope>NUCLEOTIDE SEQUENCE [LARGE SCALE GENOMIC DNA]</scope>
    <source>
        <strain evidence="1 2">CBS 459.81</strain>
    </source>
</reference>